<keyword evidence="6 8" id="KW-0695">RNA-directed DNA polymerase</keyword>
<sequence>MLLDKEATYVRRAWTGSEDMSTVIEAHVRTLENVTLTEAEMAMTAMIHELAEKDRMFPEESDEVKKYVSGLPDMIHRSVKASMPKTMQKEIEFATELMDQKILTLAERHAKKKRNNSLKLRNQNQGNLAGNGNAVAKAYDVGTARTNLNSNVATDVPIVQEFPEVFPEDLPGIPPTGQVKFQIDLIPCAAPVAQEPYRLAPSETKELSYQLKELSDEDFIRPGLAGYYQRFIKRFSNISKSMTMLTQKKVKFDWGDKEKAAFQLIKQKEKMIAYASRQVKIHEKNYTTLDLELGALVLALKIWRHYLYGTKCTVFTDYKSLQHILDQKELNMRQRYWLELLSDYDCEIRYHPGKANDNITMDFVTKLPRTPSGYDIIWTDGQKRKDHSDIRRYVTYDASIKATSFEALYARKCRSPVCWADFRDAQLTGSELIHETTEKIVQIKQRIQVSPWKGVIRFGKRGKLNPRYIRPFKPLAISLDIIHIDDKLHFVEEPRKIMDREVKWLKQSRIPIIKVRWNSRKGPEFTWEREDQFQKKYPHLFTKTAPSTNATS</sequence>
<dbReference type="Gene3D" id="3.30.70.270">
    <property type="match status" value="1"/>
</dbReference>
<dbReference type="GO" id="GO:0003964">
    <property type="term" value="F:RNA-directed DNA polymerase activity"/>
    <property type="evidence" value="ECO:0007669"/>
    <property type="project" value="UniProtKB-KW"/>
</dbReference>
<organism evidence="8">
    <name type="scientific">Tanacetum cinerariifolium</name>
    <name type="common">Dalmatian daisy</name>
    <name type="synonym">Chrysanthemum cinerariifolium</name>
    <dbReference type="NCBI Taxonomy" id="118510"/>
    <lineage>
        <taxon>Eukaryota</taxon>
        <taxon>Viridiplantae</taxon>
        <taxon>Streptophyta</taxon>
        <taxon>Embryophyta</taxon>
        <taxon>Tracheophyta</taxon>
        <taxon>Spermatophyta</taxon>
        <taxon>Magnoliopsida</taxon>
        <taxon>eudicotyledons</taxon>
        <taxon>Gunneridae</taxon>
        <taxon>Pentapetalae</taxon>
        <taxon>asterids</taxon>
        <taxon>campanulids</taxon>
        <taxon>Asterales</taxon>
        <taxon>Asteraceae</taxon>
        <taxon>Asteroideae</taxon>
        <taxon>Anthemideae</taxon>
        <taxon>Anthemidinae</taxon>
        <taxon>Tanacetum</taxon>
    </lineage>
</organism>
<evidence type="ECO:0000259" key="7">
    <source>
        <dbReference type="Pfam" id="PF17917"/>
    </source>
</evidence>
<dbReference type="AlphaFoldDB" id="A0A6L2KEI0"/>
<dbReference type="EMBL" id="BKCJ010002116">
    <property type="protein sequence ID" value="GEU46375.1"/>
    <property type="molecule type" value="Genomic_DNA"/>
</dbReference>
<accession>A0A6L2KEI0</accession>
<keyword evidence="3" id="KW-0540">Nuclease</keyword>
<dbReference type="InterPro" id="IPR043128">
    <property type="entry name" value="Rev_trsase/Diguanyl_cyclase"/>
</dbReference>
<evidence type="ECO:0000256" key="3">
    <source>
        <dbReference type="ARBA" id="ARBA00022722"/>
    </source>
</evidence>
<dbReference type="SUPFAM" id="SSF56672">
    <property type="entry name" value="DNA/RNA polymerases"/>
    <property type="match status" value="2"/>
</dbReference>
<name>A0A6L2KEI0_TANCI</name>
<evidence type="ECO:0000313" key="8">
    <source>
        <dbReference type="EMBL" id="GEU46375.1"/>
    </source>
</evidence>
<keyword evidence="4" id="KW-0255">Endonuclease</keyword>
<dbReference type="InterPro" id="IPR050951">
    <property type="entry name" value="Retrovirus_Pol_polyprotein"/>
</dbReference>
<protein>
    <submittedName>
        <fullName evidence="8">Putative reverse transcriptase domain-containing protein</fullName>
    </submittedName>
</protein>
<comment type="caution">
    <text evidence="8">The sequence shown here is derived from an EMBL/GenBank/DDBJ whole genome shotgun (WGS) entry which is preliminary data.</text>
</comment>
<dbReference type="InterPro" id="IPR043502">
    <property type="entry name" value="DNA/RNA_pol_sf"/>
</dbReference>
<evidence type="ECO:0000256" key="1">
    <source>
        <dbReference type="ARBA" id="ARBA00022679"/>
    </source>
</evidence>
<dbReference type="GO" id="GO:0004519">
    <property type="term" value="F:endonuclease activity"/>
    <property type="evidence" value="ECO:0007669"/>
    <property type="project" value="UniProtKB-KW"/>
</dbReference>
<evidence type="ECO:0000256" key="4">
    <source>
        <dbReference type="ARBA" id="ARBA00022759"/>
    </source>
</evidence>
<dbReference type="PANTHER" id="PTHR37984:SF5">
    <property type="entry name" value="PROTEIN NYNRIN-LIKE"/>
    <property type="match status" value="1"/>
</dbReference>
<gene>
    <name evidence="8" type="ORF">Tci_018353</name>
</gene>
<feature type="domain" description="Reverse transcriptase RNase H-like" evidence="7">
    <location>
        <begin position="266"/>
        <end position="344"/>
    </location>
</feature>
<dbReference type="GO" id="GO:0016787">
    <property type="term" value="F:hydrolase activity"/>
    <property type="evidence" value="ECO:0007669"/>
    <property type="project" value="UniProtKB-KW"/>
</dbReference>
<keyword evidence="5" id="KW-0378">Hydrolase</keyword>
<keyword evidence="1" id="KW-0808">Transferase</keyword>
<evidence type="ECO:0000256" key="6">
    <source>
        <dbReference type="ARBA" id="ARBA00022918"/>
    </source>
</evidence>
<dbReference type="InterPro" id="IPR041373">
    <property type="entry name" value="RT_RNaseH"/>
</dbReference>
<reference evidence="8" key="1">
    <citation type="journal article" date="2019" name="Sci. Rep.">
        <title>Draft genome of Tanacetum cinerariifolium, the natural source of mosquito coil.</title>
        <authorList>
            <person name="Yamashiro T."/>
            <person name="Shiraishi A."/>
            <person name="Satake H."/>
            <person name="Nakayama K."/>
        </authorList>
    </citation>
    <scope>NUCLEOTIDE SEQUENCE</scope>
</reference>
<proteinExistence type="predicted"/>
<evidence type="ECO:0000256" key="2">
    <source>
        <dbReference type="ARBA" id="ARBA00022695"/>
    </source>
</evidence>
<keyword evidence="2" id="KW-0548">Nucleotidyltransferase</keyword>
<dbReference type="Pfam" id="PF17917">
    <property type="entry name" value="RT_RNaseH"/>
    <property type="match status" value="1"/>
</dbReference>
<dbReference type="CDD" id="cd09274">
    <property type="entry name" value="RNase_HI_RT_Ty3"/>
    <property type="match status" value="1"/>
</dbReference>
<evidence type="ECO:0000256" key="5">
    <source>
        <dbReference type="ARBA" id="ARBA00022801"/>
    </source>
</evidence>
<dbReference type="PANTHER" id="PTHR37984">
    <property type="entry name" value="PROTEIN CBG26694"/>
    <property type="match status" value="1"/>
</dbReference>